<dbReference type="AlphaFoldDB" id="A0A839UHD0"/>
<organism evidence="1 2">
    <name type="scientific">Phyllobacterium trifolii</name>
    <dbReference type="NCBI Taxonomy" id="300193"/>
    <lineage>
        <taxon>Bacteria</taxon>
        <taxon>Pseudomonadati</taxon>
        <taxon>Pseudomonadota</taxon>
        <taxon>Alphaproteobacteria</taxon>
        <taxon>Hyphomicrobiales</taxon>
        <taxon>Phyllobacteriaceae</taxon>
        <taxon>Phyllobacterium</taxon>
    </lineage>
</organism>
<proteinExistence type="predicted"/>
<gene>
    <name evidence="1" type="ORF">FHS21_005798</name>
</gene>
<sequence length="83" mass="8930">MAIADNTDELIDLPGYHLISMFVAIGKPIADAWPRGGQLPIEEVLVRGSFQRKAVGLLHLRSTRLGKGSSEHLGHQVVSLGST</sequence>
<dbReference type="InterPro" id="IPR000415">
    <property type="entry name" value="Nitroreductase-like"/>
</dbReference>
<evidence type="ECO:0000313" key="1">
    <source>
        <dbReference type="EMBL" id="MBB3149345.1"/>
    </source>
</evidence>
<dbReference type="GO" id="GO:0016491">
    <property type="term" value="F:oxidoreductase activity"/>
    <property type="evidence" value="ECO:0007669"/>
    <property type="project" value="InterPro"/>
</dbReference>
<protein>
    <submittedName>
        <fullName evidence="1">Uncharacterized protein</fullName>
    </submittedName>
</protein>
<evidence type="ECO:0000313" key="2">
    <source>
        <dbReference type="Proteomes" id="UP000554520"/>
    </source>
</evidence>
<reference evidence="1 2" key="1">
    <citation type="submission" date="2020-08" db="EMBL/GenBank/DDBJ databases">
        <title>Genomic Encyclopedia of Type Strains, Phase III (KMG-III): the genomes of soil and plant-associated and newly described type strains.</title>
        <authorList>
            <person name="Whitman W."/>
        </authorList>
    </citation>
    <scope>NUCLEOTIDE SEQUENCE [LARGE SCALE GENOMIC DNA]</scope>
    <source>
        <strain evidence="1 2">CECT 7015</strain>
    </source>
</reference>
<name>A0A839UHD0_9HYPH</name>
<keyword evidence="2" id="KW-1185">Reference proteome</keyword>
<dbReference type="EMBL" id="JACHXN010000031">
    <property type="protein sequence ID" value="MBB3149345.1"/>
    <property type="molecule type" value="Genomic_DNA"/>
</dbReference>
<comment type="caution">
    <text evidence="1">The sequence shown here is derived from an EMBL/GenBank/DDBJ whole genome shotgun (WGS) entry which is preliminary data.</text>
</comment>
<dbReference type="Proteomes" id="UP000554520">
    <property type="component" value="Unassembled WGS sequence"/>
</dbReference>
<accession>A0A839UHD0</accession>
<dbReference type="SUPFAM" id="SSF55469">
    <property type="entry name" value="FMN-dependent nitroreductase-like"/>
    <property type="match status" value="1"/>
</dbReference>